<dbReference type="PRINTS" id="PR00412">
    <property type="entry name" value="EPOXHYDRLASE"/>
</dbReference>
<evidence type="ECO:0000313" key="3">
    <source>
        <dbReference type="EMBL" id="MBR0797885.1"/>
    </source>
</evidence>
<dbReference type="GO" id="GO:0016787">
    <property type="term" value="F:hydrolase activity"/>
    <property type="evidence" value="ECO:0007669"/>
    <property type="project" value="UniProtKB-KW"/>
</dbReference>
<protein>
    <submittedName>
        <fullName evidence="3">Alpha/beta hydrolase</fullName>
    </submittedName>
</protein>
<dbReference type="Pfam" id="PF00561">
    <property type="entry name" value="Abhydrolase_1"/>
    <property type="match status" value="1"/>
</dbReference>
<dbReference type="InterPro" id="IPR029058">
    <property type="entry name" value="AB_hydrolase_fold"/>
</dbReference>
<evidence type="ECO:0000256" key="1">
    <source>
        <dbReference type="ARBA" id="ARBA00022801"/>
    </source>
</evidence>
<gene>
    <name evidence="3" type="ORF">JQ615_21080</name>
</gene>
<proteinExistence type="predicted"/>
<accession>A0ABS5FM86</accession>
<dbReference type="PANTHER" id="PTHR43329">
    <property type="entry name" value="EPOXIDE HYDROLASE"/>
    <property type="match status" value="1"/>
</dbReference>
<evidence type="ECO:0000259" key="2">
    <source>
        <dbReference type="Pfam" id="PF00561"/>
    </source>
</evidence>
<organism evidence="3 4">
    <name type="scientific">Bradyrhizobium jicamae</name>
    <dbReference type="NCBI Taxonomy" id="280332"/>
    <lineage>
        <taxon>Bacteria</taxon>
        <taxon>Pseudomonadati</taxon>
        <taxon>Pseudomonadota</taxon>
        <taxon>Alphaproteobacteria</taxon>
        <taxon>Hyphomicrobiales</taxon>
        <taxon>Nitrobacteraceae</taxon>
        <taxon>Bradyrhizobium</taxon>
    </lineage>
</organism>
<dbReference type="SUPFAM" id="SSF53474">
    <property type="entry name" value="alpha/beta-Hydrolases"/>
    <property type="match status" value="1"/>
</dbReference>
<feature type="domain" description="AB hydrolase-1" evidence="2">
    <location>
        <begin position="28"/>
        <end position="316"/>
    </location>
</feature>
<dbReference type="Proteomes" id="UP001315278">
    <property type="component" value="Unassembled WGS sequence"/>
</dbReference>
<reference evidence="4" key="1">
    <citation type="journal article" date="2021" name="ISME J.">
        <title>Evolutionary origin and ecological implication of a unique nif island in free-living Bradyrhizobium lineages.</title>
        <authorList>
            <person name="Tao J."/>
        </authorList>
    </citation>
    <scope>NUCLEOTIDE SEQUENCE [LARGE SCALE GENOMIC DNA]</scope>
    <source>
        <strain evidence="4">SZCCT0434</strain>
    </source>
</reference>
<name>A0ABS5FM86_9BRAD</name>
<dbReference type="InterPro" id="IPR000073">
    <property type="entry name" value="AB_hydrolase_1"/>
</dbReference>
<dbReference type="EMBL" id="JAFCJH010000021">
    <property type="protein sequence ID" value="MBR0797885.1"/>
    <property type="molecule type" value="Genomic_DNA"/>
</dbReference>
<evidence type="ECO:0000313" key="4">
    <source>
        <dbReference type="Proteomes" id="UP001315278"/>
    </source>
</evidence>
<keyword evidence="1 3" id="KW-0378">Hydrolase</keyword>
<dbReference type="RefSeq" id="WP_212396587.1">
    <property type="nucleotide sequence ID" value="NZ_JAFCJH010000021.1"/>
</dbReference>
<keyword evidence="4" id="KW-1185">Reference proteome</keyword>
<comment type="caution">
    <text evidence="3">The sequence shown here is derived from an EMBL/GenBank/DDBJ whole genome shotgun (WGS) entry which is preliminary data.</text>
</comment>
<dbReference type="Gene3D" id="3.40.50.1820">
    <property type="entry name" value="alpha/beta hydrolase"/>
    <property type="match status" value="1"/>
</dbReference>
<dbReference type="InterPro" id="IPR000639">
    <property type="entry name" value="Epox_hydrolase-like"/>
</dbReference>
<sequence length="342" mass="37490">MPFPITEHVAKTDRHTTAHLACGAADAPLIIFTHGWPELSLSWRHQLPVFAGLGFRCVAPDMRGYGRSSVYPQHADYAVENSVRDMIELLDSLGREKAVWVGHDWGSPVVWAIASHHPDRCHGVASLCIPYMPEGFAPRNLVPLVDRALYPEAEFPAGQWEYQLFYEENFPAACAAFDANPRNTVKALFRKGDAAGRGQPVRTALIRKNGGWFGGAGKAPDVPMESAVLTEQDLAAYAAALERNGFFGPDSWYMNHDRNIAYAAKAANGGRLNLPVLFLHAAYDFVCDTTGSRLAEPMRESCADLTEAVVQSGHWMAQECPVAVNAALAKWLAVKLANVWTS</sequence>